<name>X1JQQ5_9ZZZZ</name>
<organism evidence="6">
    <name type="scientific">marine sediment metagenome</name>
    <dbReference type="NCBI Taxonomy" id="412755"/>
    <lineage>
        <taxon>unclassified sequences</taxon>
        <taxon>metagenomes</taxon>
        <taxon>ecological metagenomes</taxon>
    </lineage>
</organism>
<proteinExistence type="inferred from homology"/>
<dbReference type="GO" id="GO:0005886">
    <property type="term" value="C:plasma membrane"/>
    <property type="evidence" value="ECO:0007669"/>
    <property type="project" value="TreeGrafter"/>
</dbReference>
<dbReference type="Pfam" id="PF00501">
    <property type="entry name" value="AMP-binding"/>
    <property type="match status" value="1"/>
</dbReference>
<dbReference type="GO" id="GO:0005524">
    <property type="term" value="F:ATP binding"/>
    <property type="evidence" value="ECO:0007669"/>
    <property type="project" value="UniProtKB-KW"/>
</dbReference>
<dbReference type="PANTHER" id="PTHR43107">
    <property type="entry name" value="LONG-CHAIN FATTY ACID TRANSPORT PROTEIN"/>
    <property type="match status" value="1"/>
</dbReference>
<evidence type="ECO:0000256" key="1">
    <source>
        <dbReference type="ARBA" id="ARBA00006432"/>
    </source>
</evidence>
<comment type="similarity">
    <text evidence="1">Belongs to the ATP-dependent AMP-binding enzyme family.</text>
</comment>
<sequence>AIADLAPDDIIYLPTPLYHNVGIGCSWIKANLLGAKLALSKRLSVSEFWNDIRKFQATYFMYVGEIPRYLLNQPPSENDKNHTLKKMLGLGLRKEIWEEFQARFQVDHIYEFYGSTEGSRPLFNVDEIPGMIGRDTMAGFAIAKVDPDTGEFYKNEKGYCVKCKAGDIGMGLIKVEERGVFTGYKDREKTEKKILHKVFRKTDTYFNTGDMLKVHEDRWVSFVDRFGDTFRWKGENVSTLEVEAILNSYSAIQYSAVYGAAIPNTDGKAG</sequence>
<feature type="non-terminal residue" evidence="6">
    <location>
        <position position="270"/>
    </location>
</feature>
<accession>X1JQQ5</accession>
<feature type="domain" description="AMP-dependent synthetase/ligase" evidence="5">
    <location>
        <begin position="5"/>
        <end position="158"/>
    </location>
</feature>
<gene>
    <name evidence="6" type="ORF">S03H2_43650</name>
</gene>
<dbReference type="SUPFAM" id="SSF56801">
    <property type="entry name" value="Acetyl-CoA synthetase-like"/>
    <property type="match status" value="1"/>
</dbReference>
<evidence type="ECO:0000313" key="6">
    <source>
        <dbReference type="EMBL" id="GAH72133.1"/>
    </source>
</evidence>
<dbReference type="PANTHER" id="PTHR43107:SF15">
    <property type="entry name" value="FATTY ACID TRANSPORT PROTEIN 3, ISOFORM A"/>
    <property type="match status" value="1"/>
</dbReference>
<evidence type="ECO:0000256" key="2">
    <source>
        <dbReference type="ARBA" id="ARBA00022598"/>
    </source>
</evidence>
<evidence type="ECO:0000259" key="5">
    <source>
        <dbReference type="Pfam" id="PF00501"/>
    </source>
</evidence>
<evidence type="ECO:0000256" key="4">
    <source>
        <dbReference type="ARBA" id="ARBA00022840"/>
    </source>
</evidence>
<feature type="non-terminal residue" evidence="6">
    <location>
        <position position="1"/>
    </location>
</feature>
<dbReference type="GO" id="GO:0005324">
    <property type="term" value="F:long-chain fatty acid transmembrane transporter activity"/>
    <property type="evidence" value="ECO:0007669"/>
    <property type="project" value="TreeGrafter"/>
</dbReference>
<comment type="caution">
    <text evidence="6">The sequence shown here is derived from an EMBL/GenBank/DDBJ whole genome shotgun (WGS) entry which is preliminary data.</text>
</comment>
<keyword evidence="3" id="KW-0547">Nucleotide-binding</keyword>
<dbReference type="GO" id="GO:0044539">
    <property type="term" value="P:long-chain fatty acid import into cell"/>
    <property type="evidence" value="ECO:0007669"/>
    <property type="project" value="TreeGrafter"/>
</dbReference>
<dbReference type="EMBL" id="BARU01027253">
    <property type="protein sequence ID" value="GAH72133.1"/>
    <property type="molecule type" value="Genomic_DNA"/>
</dbReference>
<dbReference type="InterPro" id="IPR000873">
    <property type="entry name" value="AMP-dep_synth/lig_dom"/>
</dbReference>
<protein>
    <recommendedName>
        <fullName evidence="5">AMP-dependent synthetase/ligase domain-containing protein</fullName>
    </recommendedName>
</protein>
<reference evidence="6" key="1">
    <citation type="journal article" date="2014" name="Front. Microbiol.">
        <title>High frequency of phylogenetically diverse reductive dehalogenase-homologous genes in deep subseafloor sedimentary metagenomes.</title>
        <authorList>
            <person name="Kawai M."/>
            <person name="Futagami T."/>
            <person name="Toyoda A."/>
            <person name="Takaki Y."/>
            <person name="Nishi S."/>
            <person name="Hori S."/>
            <person name="Arai W."/>
            <person name="Tsubouchi T."/>
            <person name="Morono Y."/>
            <person name="Uchiyama I."/>
            <person name="Ito T."/>
            <person name="Fujiyama A."/>
            <person name="Inagaki F."/>
            <person name="Takami H."/>
        </authorList>
    </citation>
    <scope>NUCLEOTIDE SEQUENCE</scope>
    <source>
        <strain evidence="6">Expedition CK06-06</strain>
    </source>
</reference>
<dbReference type="GO" id="GO:0004467">
    <property type="term" value="F:long-chain fatty acid-CoA ligase activity"/>
    <property type="evidence" value="ECO:0007669"/>
    <property type="project" value="TreeGrafter"/>
</dbReference>
<dbReference type="AlphaFoldDB" id="X1JQQ5"/>
<dbReference type="Gene3D" id="3.40.50.12780">
    <property type="entry name" value="N-terminal domain of ligase-like"/>
    <property type="match status" value="1"/>
</dbReference>
<keyword evidence="4" id="KW-0067">ATP-binding</keyword>
<evidence type="ECO:0000256" key="3">
    <source>
        <dbReference type="ARBA" id="ARBA00022741"/>
    </source>
</evidence>
<keyword evidence="2" id="KW-0436">Ligase</keyword>
<dbReference type="InterPro" id="IPR042099">
    <property type="entry name" value="ANL_N_sf"/>
</dbReference>